<dbReference type="AlphaFoldDB" id="A0A6S8BGC2"/>
<dbReference type="Gene3D" id="3.40.50.2000">
    <property type="entry name" value="Glycogen Phosphorylase B"/>
    <property type="match status" value="1"/>
</dbReference>
<dbReference type="InterPro" id="IPR029044">
    <property type="entry name" value="Nucleotide-diphossugar_trans"/>
</dbReference>
<protein>
    <recommendedName>
        <fullName evidence="2">Glycosyltransferase 2-like domain-containing protein</fullName>
    </recommendedName>
</protein>
<dbReference type="EMBL" id="HBIJ01007796">
    <property type="protein sequence ID" value="CAE0364764.1"/>
    <property type="molecule type" value="Transcribed_RNA"/>
</dbReference>
<dbReference type="PANTHER" id="PTHR43179:SF7">
    <property type="entry name" value="RHAMNOSYLTRANSFERASE WBBL"/>
    <property type="match status" value="1"/>
</dbReference>
<dbReference type="PANTHER" id="PTHR43179">
    <property type="entry name" value="RHAMNOSYLTRANSFERASE WBBL"/>
    <property type="match status" value="1"/>
</dbReference>
<dbReference type="SUPFAM" id="SSF53448">
    <property type="entry name" value="Nucleotide-diphospho-sugar transferases"/>
    <property type="match status" value="1"/>
</dbReference>
<reference evidence="4" key="1">
    <citation type="submission" date="2021-01" db="EMBL/GenBank/DDBJ databases">
        <authorList>
            <person name="Corre E."/>
            <person name="Pelletier E."/>
            <person name="Niang G."/>
            <person name="Scheremetjew M."/>
            <person name="Finn R."/>
            <person name="Kale V."/>
            <person name="Holt S."/>
            <person name="Cochrane G."/>
            <person name="Meng A."/>
            <person name="Brown T."/>
            <person name="Cohen L."/>
        </authorList>
    </citation>
    <scope>NUCLEOTIDE SEQUENCE</scope>
    <source>
        <strain evidence="4">CCMP1510</strain>
    </source>
</reference>
<dbReference type="Pfam" id="PF13692">
    <property type="entry name" value="Glyco_trans_1_4"/>
    <property type="match status" value="1"/>
</dbReference>
<evidence type="ECO:0000313" key="4">
    <source>
        <dbReference type="EMBL" id="CAE0364764.1"/>
    </source>
</evidence>
<evidence type="ECO:0000259" key="2">
    <source>
        <dbReference type="Pfam" id="PF00535"/>
    </source>
</evidence>
<evidence type="ECO:0000256" key="1">
    <source>
        <dbReference type="SAM" id="SignalP"/>
    </source>
</evidence>
<dbReference type="InterPro" id="IPR001173">
    <property type="entry name" value="Glyco_trans_2-like"/>
</dbReference>
<keyword evidence="1" id="KW-0732">Signal</keyword>
<organism evidence="4">
    <name type="scientific">Aureoumbra lagunensis</name>
    <dbReference type="NCBI Taxonomy" id="44058"/>
    <lineage>
        <taxon>Eukaryota</taxon>
        <taxon>Sar</taxon>
        <taxon>Stramenopiles</taxon>
        <taxon>Ochrophyta</taxon>
        <taxon>Pelagophyceae</taxon>
        <taxon>Pelagomonadales</taxon>
        <taxon>Aureoumbra</taxon>
    </lineage>
</organism>
<gene>
    <name evidence="3" type="ORF">ALAG00032_LOCUS5503</name>
    <name evidence="4" type="ORF">ALAG00032_LOCUS5505</name>
</gene>
<dbReference type="SUPFAM" id="SSF53756">
    <property type="entry name" value="UDP-Glycosyltransferase/glycogen phosphorylase"/>
    <property type="match status" value="1"/>
</dbReference>
<feature type="chain" id="PRO_5035676540" description="Glycosyltransferase 2-like domain-containing protein" evidence="1">
    <location>
        <begin position="16"/>
        <end position="1147"/>
    </location>
</feature>
<name>A0A6S8BGC2_9STRA</name>
<dbReference type="Pfam" id="PF00535">
    <property type="entry name" value="Glycos_transf_2"/>
    <property type="match status" value="1"/>
</dbReference>
<feature type="domain" description="Glycosyltransferase 2-like" evidence="2">
    <location>
        <begin position="103"/>
        <end position="224"/>
    </location>
</feature>
<dbReference type="Gene3D" id="3.90.550.10">
    <property type="entry name" value="Spore Coat Polysaccharide Biosynthesis Protein SpsA, Chain A"/>
    <property type="match status" value="1"/>
</dbReference>
<dbReference type="EMBL" id="HBIJ01007793">
    <property type="protein sequence ID" value="CAE0364762.1"/>
    <property type="molecule type" value="Transcribed_RNA"/>
</dbReference>
<evidence type="ECO:0000313" key="3">
    <source>
        <dbReference type="EMBL" id="CAE0364762.1"/>
    </source>
</evidence>
<accession>A0A6S8BGC2</accession>
<feature type="signal peptide" evidence="1">
    <location>
        <begin position="1"/>
        <end position="15"/>
    </location>
</feature>
<proteinExistence type="predicted"/>
<sequence length="1147" mass="132377">MLLIMNLIIILEVNAYRKEDFKHVRLPRLASKTLLEDLTQMQPFSSVEQTWIRMAEIRIRKCRDQLLFSEKLFPEACLFDGTIKKLSGKLNKTDNEISLSAILTFRNNAEFTSLALTASVLALSYTSYTSEVIMVDDSSNERMAIIQRVKPRLSHTFDIEIRSLRTHAGPLGYGSAMNLGLTRARGNYILLLNNDIIISKNTFKMLLATLKSHARVGGVVPRFVEADGKVQEAGSAIFTDGIAMQLGSALGLAYDDSLFRYVRGTDYGSAACLLIRKNLIMNGFDQIYQPAYYEDTDLSMMVRRLGYQMIYQPFSVVLHIGSMTYNNATLKRRLMLRNQNRFVLKWSHSLECFYTRWMTNWISLPSRHRILQLASRLSIFRVLFLDRSVPCYDHDSRSVRTINIIRVLVSLGAHVTFVARNVDYNSACVYQLNWLGCHVIKQNQLDLGWANDVKPPCVYDIIVVAHKTSFNLWQNLLEIACFEIPLIFDTVGLHFLHELRKMMTIEGIKYQNEMKFSQNIFRYKKHFRLSSHQQNESISVYRSWLRNLSNEVTFMNKSAAIIVISPDEFEIIEELKAMGQLRPTLPVSLVPSIYDEEKFMNLHINASDFQKREGILFVVGNWALTSYLDAVSFLVKEILPKLANSARIPPELTLYIVGNGEAPRWIYDINKVGDISVVIHDSVKYLNTILQHVRIAVAPLRHDTGDKDKIHSAMLHGVPVIATSMAIEGMFLTHNKDVIVADGVLDFASRLLDLYVNDDLWIKIRRNALIQIKMRFSASTAKHVLKKLIDFLCSTNPRLKNILSDGRRALQGKGGCDEMRGKYGIRAVVPDYRVLNMSYSLNDQFEKARTLSRNFVFHPISNFLDRVWGIDSADNAAKRCRIDKACTGWCWHPVESTFFYHDAIRHDMLINLSDYAQDWECWLHHDRIKRSILYTVQDDGYSDIIFNIITNVSHQIPTPNYTTKLEWRLPTSDDAQRLCVLEYDCEIFCHNPGGWTFFYDGLPSEMSFIDRRDAVYNSLGWTCFQRQNVNNFLRHKVAKPVFVQIERPSNLIFREKHYKTVWRLSNTQVRTTCAYNRKCTGYCSHPENFSWLYNTKLNVSTMQERDAMNESLLGWTCFIRPNLLTSIRKSGNKKQLTYPQFLLELSH</sequence>